<evidence type="ECO:0000256" key="19">
    <source>
        <dbReference type="ARBA" id="ARBA00044770"/>
    </source>
</evidence>
<dbReference type="EC" id="2.4.99.28" evidence="19"/>
<comment type="caution">
    <text evidence="24">The sequence shown here is derived from an EMBL/GenBank/DDBJ whole genome shotgun (WGS) entry which is preliminary data.</text>
</comment>
<feature type="compositionally biased region" description="Low complexity" evidence="22">
    <location>
        <begin position="440"/>
        <end position="455"/>
    </location>
</feature>
<dbReference type="PROSITE" id="PS00428">
    <property type="entry name" value="FTSW_RODA_SPOVE"/>
    <property type="match status" value="1"/>
</dbReference>
<gene>
    <name evidence="24" type="ORF">JOF55_000758</name>
</gene>
<dbReference type="GO" id="GO:0005886">
    <property type="term" value="C:plasma membrane"/>
    <property type="evidence" value="ECO:0007669"/>
    <property type="project" value="UniProtKB-SubCell"/>
</dbReference>
<feature type="transmembrane region" description="Helical" evidence="23">
    <location>
        <begin position="78"/>
        <end position="97"/>
    </location>
</feature>
<keyword evidence="4 24" id="KW-0132">Cell division</keyword>
<evidence type="ECO:0000256" key="21">
    <source>
        <dbReference type="ARBA" id="ARBA00049966"/>
    </source>
</evidence>
<keyword evidence="12" id="KW-0131">Cell cycle</keyword>
<feature type="transmembrane region" description="Helical" evidence="23">
    <location>
        <begin position="136"/>
        <end position="163"/>
    </location>
</feature>
<dbReference type="GO" id="GO:0009252">
    <property type="term" value="P:peptidoglycan biosynthetic process"/>
    <property type="evidence" value="ECO:0007669"/>
    <property type="project" value="UniProtKB-KW"/>
</dbReference>
<evidence type="ECO:0000256" key="4">
    <source>
        <dbReference type="ARBA" id="ARBA00022618"/>
    </source>
</evidence>
<evidence type="ECO:0000256" key="12">
    <source>
        <dbReference type="ARBA" id="ARBA00023306"/>
    </source>
</evidence>
<feature type="transmembrane region" description="Helical" evidence="23">
    <location>
        <begin position="296"/>
        <end position="317"/>
    </location>
</feature>
<feature type="transmembrane region" description="Helical" evidence="23">
    <location>
        <begin position="175"/>
        <end position="192"/>
    </location>
</feature>
<comment type="pathway">
    <text evidence="2">Cell wall biogenesis; peptidoglycan biosynthesis.</text>
</comment>
<evidence type="ECO:0000256" key="20">
    <source>
        <dbReference type="ARBA" id="ARBA00049902"/>
    </source>
</evidence>
<proteinExistence type="inferred from homology"/>
<dbReference type="NCBIfam" id="TIGR02614">
    <property type="entry name" value="ftsW"/>
    <property type="match status" value="1"/>
</dbReference>
<keyword evidence="3" id="KW-1003">Cell membrane</keyword>
<evidence type="ECO:0000313" key="25">
    <source>
        <dbReference type="Proteomes" id="UP001180845"/>
    </source>
</evidence>
<dbReference type="GO" id="GO:0008955">
    <property type="term" value="F:peptidoglycan glycosyltransferase activity"/>
    <property type="evidence" value="ECO:0007669"/>
    <property type="project" value="UniProtKB-EC"/>
</dbReference>
<feature type="region of interest" description="Disordered" evidence="22">
    <location>
        <begin position="415"/>
        <end position="494"/>
    </location>
</feature>
<evidence type="ECO:0000256" key="13">
    <source>
        <dbReference type="ARBA" id="ARBA00023316"/>
    </source>
</evidence>
<feature type="compositionally biased region" description="Basic residues" evidence="22">
    <location>
        <begin position="480"/>
        <end position="494"/>
    </location>
</feature>
<evidence type="ECO:0000256" key="17">
    <source>
        <dbReference type="ARBA" id="ARBA00041185"/>
    </source>
</evidence>
<evidence type="ECO:0000256" key="15">
    <source>
        <dbReference type="ARBA" id="ARBA00033270"/>
    </source>
</evidence>
<evidence type="ECO:0000256" key="16">
    <source>
        <dbReference type="ARBA" id="ARBA00038053"/>
    </source>
</evidence>
<evidence type="ECO:0000256" key="9">
    <source>
        <dbReference type="ARBA" id="ARBA00022984"/>
    </source>
</evidence>
<dbReference type="GO" id="GO:0015648">
    <property type="term" value="F:lipid-linked peptidoglycan transporter activity"/>
    <property type="evidence" value="ECO:0007669"/>
    <property type="project" value="TreeGrafter"/>
</dbReference>
<dbReference type="EMBL" id="JAVDXW010000001">
    <property type="protein sequence ID" value="MDR7300577.1"/>
    <property type="molecule type" value="Genomic_DNA"/>
</dbReference>
<dbReference type="Pfam" id="PF01098">
    <property type="entry name" value="FTSW_RODA_SPOVE"/>
    <property type="match status" value="1"/>
</dbReference>
<feature type="transmembrane region" description="Helical" evidence="23">
    <location>
        <begin position="338"/>
        <end position="359"/>
    </location>
</feature>
<evidence type="ECO:0000313" key="24">
    <source>
        <dbReference type="EMBL" id="MDR7300577.1"/>
    </source>
</evidence>
<accession>A0AAE3ZC79</accession>
<comment type="similarity">
    <text evidence="16">Belongs to the SEDS family. FtsW subfamily.</text>
</comment>
<dbReference type="RefSeq" id="WP_374727216.1">
    <property type="nucleotide sequence ID" value="NZ_JAVDXW010000001.1"/>
</dbReference>
<organism evidence="24 25">
    <name type="scientific">Haloactinomyces albus</name>
    <dbReference type="NCBI Taxonomy" id="1352928"/>
    <lineage>
        <taxon>Bacteria</taxon>
        <taxon>Bacillati</taxon>
        <taxon>Actinomycetota</taxon>
        <taxon>Actinomycetes</taxon>
        <taxon>Actinopolysporales</taxon>
        <taxon>Actinopolysporaceae</taxon>
        <taxon>Haloactinomyces</taxon>
    </lineage>
</organism>
<keyword evidence="8" id="KW-0133">Cell shape</keyword>
<dbReference type="PANTHER" id="PTHR30474:SF2">
    <property type="entry name" value="PEPTIDOGLYCAN GLYCOSYLTRANSFERASE FTSW-RELATED"/>
    <property type="match status" value="1"/>
</dbReference>
<comment type="subcellular location">
    <subcellularLocation>
        <location evidence="1">Cell membrane</location>
        <topology evidence="1">Multi-pass membrane protein</topology>
    </subcellularLocation>
</comment>
<evidence type="ECO:0000256" key="10">
    <source>
        <dbReference type="ARBA" id="ARBA00022989"/>
    </source>
</evidence>
<name>A0AAE3ZC79_9ACTN</name>
<evidence type="ECO:0000256" key="23">
    <source>
        <dbReference type="SAM" id="Phobius"/>
    </source>
</evidence>
<dbReference type="InterPro" id="IPR013437">
    <property type="entry name" value="FtsW"/>
</dbReference>
<evidence type="ECO:0000256" key="6">
    <source>
        <dbReference type="ARBA" id="ARBA00022679"/>
    </source>
</evidence>
<evidence type="ECO:0000256" key="11">
    <source>
        <dbReference type="ARBA" id="ARBA00023136"/>
    </source>
</evidence>
<dbReference type="InterPro" id="IPR018365">
    <property type="entry name" value="Cell_cycle_FtsW-rel_CS"/>
</dbReference>
<dbReference type="GO" id="GO:0008360">
    <property type="term" value="P:regulation of cell shape"/>
    <property type="evidence" value="ECO:0007669"/>
    <property type="project" value="UniProtKB-KW"/>
</dbReference>
<feature type="transmembrane region" description="Helical" evidence="23">
    <location>
        <begin position="109"/>
        <end position="130"/>
    </location>
</feature>
<keyword evidence="5" id="KW-0328">Glycosyltransferase</keyword>
<evidence type="ECO:0000256" key="8">
    <source>
        <dbReference type="ARBA" id="ARBA00022960"/>
    </source>
</evidence>
<feature type="transmembrane region" description="Helical" evidence="23">
    <location>
        <begin position="198"/>
        <end position="214"/>
    </location>
</feature>
<evidence type="ECO:0000256" key="22">
    <source>
        <dbReference type="SAM" id="MobiDB-lite"/>
    </source>
</evidence>
<feature type="transmembrane region" description="Helical" evidence="23">
    <location>
        <begin position="44"/>
        <end position="66"/>
    </location>
</feature>
<keyword evidence="7 23" id="KW-0812">Transmembrane</keyword>
<feature type="transmembrane region" description="Helical" evidence="23">
    <location>
        <begin position="219"/>
        <end position="240"/>
    </location>
</feature>
<comment type="function">
    <text evidence="21">Peptidoglycan polymerase that is essential for cell division.</text>
</comment>
<evidence type="ECO:0000256" key="2">
    <source>
        <dbReference type="ARBA" id="ARBA00004752"/>
    </source>
</evidence>
<dbReference type="GO" id="GO:0051301">
    <property type="term" value="P:cell division"/>
    <property type="evidence" value="ECO:0007669"/>
    <property type="project" value="UniProtKB-KW"/>
</dbReference>
<comment type="catalytic activity">
    <reaction evidence="20">
        <text>[GlcNAc-(1-&gt;4)-Mur2Ac(oyl-L-Ala-gamma-D-Glu-L-Lys-D-Ala-D-Ala)](n)-di-trans,octa-cis-undecaprenyl diphosphate + beta-D-GlcNAc-(1-&gt;4)-Mur2Ac(oyl-L-Ala-gamma-D-Glu-L-Lys-D-Ala-D-Ala)-di-trans,octa-cis-undecaprenyl diphosphate = [GlcNAc-(1-&gt;4)-Mur2Ac(oyl-L-Ala-gamma-D-Glu-L-Lys-D-Ala-D-Ala)](n+1)-di-trans,octa-cis-undecaprenyl diphosphate + di-trans,octa-cis-undecaprenyl diphosphate + H(+)</text>
        <dbReference type="Rhea" id="RHEA:23708"/>
        <dbReference type="Rhea" id="RHEA-COMP:9602"/>
        <dbReference type="Rhea" id="RHEA-COMP:9603"/>
        <dbReference type="ChEBI" id="CHEBI:15378"/>
        <dbReference type="ChEBI" id="CHEBI:58405"/>
        <dbReference type="ChEBI" id="CHEBI:60033"/>
        <dbReference type="ChEBI" id="CHEBI:78435"/>
        <dbReference type="EC" id="2.4.99.28"/>
    </reaction>
</comment>
<dbReference type="InterPro" id="IPR001182">
    <property type="entry name" value="FtsW/RodA"/>
</dbReference>
<dbReference type="GO" id="GO:0032153">
    <property type="term" value="C:cell division site"/>
    <property type="evidence" value="ECO:0007669"/>
    <property type="project" value="TreeGrafter"/>
</dbReference>
<evidence type="ECO:0000256" key="18">
    <source>
        <dbReference type="ARBA" id="ARBA00041418"/>
    </source>
</evidence>
<evidence type="ECO:0000256" key="1">
    <source>
        <dbReference type="ARBA" id="ARBA00004651"/>
    </source>
</evidence>
<dbReference type="Proteomes" id="UP001180845">
    <property type="component" value="Unassembled WGS sequence"/>
</dbReference>
<dbReference type="AlphaFoldDB" id="A0AAE3ZC79"/>
<dbReference type="PANTHER" id="PTHR30474">
    <property type="entry name" value="CELL CYCLE PROTEIN"/>
    <property type="match status" value="1"/>
</dbReference>
<keyword evidence="11 23" id="KW-0472">Membrane</keyword>
<keyword evidence="13" id="KW-0961">Cell wall biogenesis/degradation</keyword>
<feature type="compositionally biased region" description="Polar residues" evidence="22">
    <location>
        <begin position="1"/>
        <end position="19"/>
    </location>
</feature>
<keyword evidence="6" id="KW-0808">Transferase</keyword>
<feature type="region of interest" description="Disordered" evidence="22">
    <location>
        <begin position="1"/>
        <end position="20"/>
    </location>
</feature>
<evidence type="ECO:0000256" key="14">
    <source>
        <dbReference type="ARBA" id="ARBA00032370"/>
    </source>
</evidence>
<feature type="compositionally biased region" description="Polar residues" evidence="22">
    <location>
        <begin position="456"/>
        <end position="466"/>
    </location>
</feature>
<feature type="transmembrane region" description="Helical" evidence="23">
    <location>
        <begin position="371"/>
        <end position="393"/>
    </location>
</feature>
<reference evidence="24" key="1">
    <citation type="submission" date="2023-07" db="EMBL/GenBank/DDBJ databases">
        <title>Sequencing the genomes of 1000 actinobacteria strains.</title>
        <authorList>
            <person name="Klenk H.-P."/>
        </authorList>
    </citation>
    <scope>NUCLEOTIDE SEQUENCE</scope>
    <source>
        <strain evidence="24">DSM 45977</strain>
    </source>
</reference>
<keyword evidence="10 23" id="KW-1133">Transmembrane helix</keyword>
<evidence type="ECO:0000256" key="5">
    <source>
        <dbReference type="ARBA" id="ARBA00022676"/>
    </source>
</evidence>
<protein>
    <recommendedName>
        <fullName evidence="17">Probable peptidoglycan glycosyltransferase FtsW</fullName>
        <ecNumber evidence="19">2.4.99.28</ecNumber>
    </recommendedName>
    <alternativeName>
        <fullName evidence="18">Cell division protein FtsW</fullName>
    </alternativeName>
    <alternativeName>
        <fullName evidence="15">Cell wall polymerase</fullName>
    </alternativeName>
    <alternativeName>
        <fullName evidence="14">Peptidoglycan polymerase</fullName>
    </alternativeName>
</protein>
<keyword evidence="9" id="KW-0573">Peptidoglycan synthesis</keyword>
<dbReference type="GO" id="GO:0071555">
    <property type="term" value="P:cell wall organization"/>
    <property type="evidence" value="ECO:0007669"/>
    <property type="project" value="UniProtKB-KW"/>
</dbReference>
<evidence type="ECO:0000256" key="7">
    <source>
        <dbReference type="ARBA" id="ARBA00022692"/>
    </source>
</evidence>
<keyword evidence="25" id="KW-1185">Reference proteome</keyword>
<evidence type="ECO:0000256" key="3">
    <source>
        <dbReference type="ARBA" id="ARBA00022475"/>
    </source>
</evidence>
<sequence length="494" mass="52417">MAVATGTGTETASRSTRTNRPVGLRNLGTALTAWLTRPLASFHLLLAVFGLLTVFGLVMVLSASSVDSFNQAGSSYSVFVHQLMYCAIGATVFYAALRTPVWLLRRFSHVLLALCLLLLALVLTPLGFYANGAQSWFVVAGVSFQPVEPAKVALALWGAHVLVTKRALLGQYRHLLVPVLPAALLMFTLVMLQPDLGSTAILGIVLLALLWFAGAPLRLFAVMALGAVTGGVLLAVAAGYRMARLVSFLNPGADPLGNGYHALQALYALADGGLFGKGLGQGWSKWEYLPNAHNDFIFAVIGEELGFIGCAMVLMLYGTTAYVGMRIAARNTDPWIRLVAATLTTWLVAQAAINIGYVVGLLPVTGLPLPLISSGGSSVVTTMVVFGLLANFARHEPEAIAALRSLGPGRIGRLLRLPTPAPYRPPVRKRPAKTSGPTTRPGSGPSRSKSPRSGPAQNNAAQAGRQSSRRSGDTRGARGTSRKQPSRRQAFRTQ</sequence>